<keyword evidence="2" id="KW-1185">Reference proteome</keyword>
<dbReference type="Gene3D" id="3.90.1720.10">
    <property type="entry name" value="endopeptidase domain like (from Nostoc punctiforme)"/>
    <property type="match status" value="1"/>
</dbReference>
<proteinExistence type="predicted"/>
<reference evidence="1 2" key="1">
    <citation type="journal article" date="2016" name="Appl. Environ. Microbiol.">
        <title>Function and Phylogeny of Bacterial Butyryl Coenzyme A:Acetate Transferases and Their Diversity in the Proximal Colon of Swine.</title>
        <authorList>
            <person name="Trachsel J."/>
            <person name="Bayles D.O."/>
            <person name="Looft T."/>
            <person name="Levine U.Y."/>
            <person name="Allen H.K."/>
        </authorList>
    </citation>
    <scope>NUCLEOTIDE SEQUENCE [LARGE SCALE GENOMIC DNA]</scope>
    <source>
        <strain evidence="1 2">35-6-1</strain>
    </source>
</reference>
<name>A0A1U7LXK5_9FIRM</name>
<organism evidence="1 2">
    <name type="scientific">Peptoniphilus porci</name>
    <dbReference type="NCBI Taxonomy" id="2652280"/>
    <lineage>
        <taxon>Bacteria</taxon>
        <taxon>Bacillati</taxon>
        <taxon>Bacillota</taxon>
        <taxon>Tissierellia</taxon>
        <taxon>Tissierellales</taxon>
        <taxon>Peptoniphilaceae</taxon>
        <taxon>Peptoniphilus</taxon>
    </lineage>
</organism>
<dbReference type="SUPFAM" id="SSF54001">
    <property type="entry name" value="Cysteine proteinases"/>
    <property type="match status" value="1"/>
</dbReference>
<evidence type="ECO:0000313" key="2">
    <source>
        <dbReference type="Proteomes" id="UP000187166"/>
    </source>
</evidence>
<dbReference type="EMBL" id="MJIH01000001">
    <property type="protein sequence ID" value="OLR64161.1"/>
    <property type="molecule type" value="Genomic_DNA"/>
</dbReference>
<evidence type="ECO:0000313" key="1">
    <source>
        <dbReference type="EMBL" id="OLR64161.1"/>
    </source>
</evidence>
<dbReference type="AlphaFoldDB" id="A0A1U7LXK5"/>
<accession>A0A848RL15</accession>
<dbReference type="STRING" id="1465756.BIV18_00645"/>
<comment type="caution">
    <text evidence="1">The sequence shown here is derived from an EMBL/GenBank/DDBJ whole genome shotgun (WGS) entry which is preliminary data.</text>
</comment>
<dbReference type="InterPro" id="IPR038765">
    <property type="entry name" value="Papain-like_cys_pep_sf"/>
</dbReference>
<gene>
    <name evidence="1" type="ORF">BIV18_00645</name>
</gene>
<protein>
    <submittedName>
        <fullName evidence="1">Uncharacterized protein</fullName>
    </submittedName>
</protein>
<dbReference type="RefSeq" id="WP_075658692.1">
    <property type="nucleotide sequence ID" value="NZ_JABDSR010000025.1"/>
</dbReference>
<accession>A0A1U7LXK5</accession>
<sequence>MKKFNKFWMVSLILCLVVGIFLPSSALAQENNQANTSYTQYEQYISEGILGEDVSYDEWKNLVESSQKLEEILSNSTDFYEVYSSDATMARASFTPKKGDVIITNGTSSAGILGHAGIATSSGYVFHIAGPGYHPGYIAFSSWHNNYTNKNRTSWTKVYRHNSSTVANAAANWAVNTYAGSNAEYKITGNLASTDVTYCSKLVWQAYYYGPSSHQANGPTIGYRLPYDLPDTIHSLSYKHTY</sequence>
<dbReference type="Proteomes" id="UP000187166">
    <property type="component" value="Unassembled WGS sequence"/>
</dbReference>